<gene>
    <name evidence="2" type="ORF">ACFSW8_07595</name>
</gene>
<protein>
    <submittedName>
        <fullName evidence="2">Uncharacterized protein</fullName>
    </submittedName>
</protein>
<evidence type="ECO:0000256" key="1">
    <source>
        <dbReference type="SAM" id="MobiDB-lite"/>
    </source>
</evidence>
<dbReference type="Proteomes" id="UP001597389">
    <property type="component" value="Unassembled WGS sequence"/>
</dbReference>
<accession>A0ABW4ZAL2</accession>
<name>A0ABW4ZAL2_9BACT</name>
<evidence type="ECO:0000313" key="3">
    <source>
        <dbReference type="Proteomes" id="UP001597389"/>
    </source>
</evidence>
<dbReference type="EMBL" id="JBHUJB010000033">
    <property type="protein sequence ID" value="MFD2158755.1"/>
    <property type="molecule type" value="Genomic_DNA"/>
</dbReference>
<feature type="compositionally biased region" description="Polar residues" evidence="1">
    <location>
        <begin position="70"/>
        <end position="85"/>
    </location>
</feature>
<feature type="compositionally biased region" description="Polar residues" evidence="1">
    <location>
        <begin position="1"/>
        <end position="12"/>
    </location>
</feature>
<comment type="caution">
    <text evidence="2">The sequence shown here is derived from an EMBL/GenBank/DDBJ whole genome shotgun (WGS) entry which is preliminary data.</text>
</comment>
<dbReference type="RefSeq" id="WP_377088181.1">
    <property type="nucleotide sequence ID" value="NZ_JBHSJL010000014.1"/>
</dbReference>
<sequence>MCQKFSDQQSNKLALKPCNGLAPGSATSESRKKPGDELENNGALEQLSGQKGGGPSLSKIEEAESGSGVSGNYTTKKAQDFSRQMESFVERDDVPEELKSGVREYFKRIHDADQSTNQ</sequence>
<proteinExistence type="predicted"/>
<evidence type="ECO:0000313" key="2">
    <source>
        <dbReference type="EMBL" id="MFD2158755.1"/>
    </source>
</evidence>
<feature type="region of interest" description="Disordered" evidence="1">
    <location>
        <begin position="1"/>
        <end position="96"/>
    </location>
</feature>
<organism evidence="2 3">
    <name type="scientific">Rubritalea tangerina</name>
    <dbReference type="NCBI Taxonomy" id="430798"/>
    <lineage>
        <taxon>Bacteria</taxon>
        <taxon>Pseudomonadati</taxon>
        <taxon>Verrucomicrobiota</taxon>
        <taxon>Verrucomicrobiia</taxon>
        <taxon>Verrucomicrobiales</taxon>
        <taxon>Rubritaleaceae</taxon>
        <taxon>Rubritalea</taxon>
    </lineage>
</organism>
<reference evidence="3" key="1">
    <citation type="journal article" date="2019" name="Int. J. Syst. Evol. Microbiol.">
        <title>The Global Catalogue of Microorganisms (GCM) 10K type strain sequencing project: providing services to taxonomists for standard genome sequencing and annotation.</title>
        <authorList>
            <consortium name="The Broad Institute Genomics Platform"/>
            <consortium name="The Broad Institute Genome Sequencing Center for Infectious Disease"/>
            <person name="Wu L."/>
            <person name="Ma J."/>
        </authorList>
    </citation>
    <scope>NUCLEOTIDE SEQUENCE [LARGE SCALE GENOMIC DNA]</scope>
    <source>
        <strain evidence="3">CCUG 57942</strain>
    </source>
</reference>
<keyword evidence="3" id="KW-1185">Reference proteome</keyword>